<dbReference type="SUPFAM" id="SSF55073">
    <property type="entry name" value="Nucleotide cyclase"/>
    <property type="match status" value="1"/>
</dbReference>
<protein>
    <recommendedName>
        <fullName evidence="8">Guanylate cyclase domain-containing protein</fullName>
    </recommendedName>
</protein>
<evidence type="ECO:0000256" key="7">
    <source>
        <dbReference type="RuleBase" id="RU000405"/>
    </source>
</evidence>
<dbReference type="PROSITE" id="PS00452">
    <property type="entry name" value="GUANYLATE_CYCLASE_1"/>
    <property type="match status" value="1"/>
</dbReference>
<dbReference type="GO" id="GO:0004016">
    <property type="term" value="F:adenylate cyclase activity"/>
    <property type="evidence" value="ECO:0007669"/>
    <property type="project" value="TreeGrafter"/>
</dbReference>
<evidence type="ECO:0000256" key="4">
    <source>
        <dbReference type="ARBA" id="ARBA00022989"/>
    </source>
</evidence>
<dbReference type="InterPro" id="IPR029787">
    <property type="entry name" value="Nucleotide_cyclase"/>
</dbReference>
<dbReference type="GO" id="GO:0005886">
    <property type="term" value="C:plasma membrane"/>
    <property type="evidence" value="ECO:0007669"/>
    <property type="project" value="TreeGrafter"/>
</dbReference>
<dbReference type="GO" id="GO:0004383">
    <property type="term" value="F:guanylate cyclase activity"/>
    <property type="evidence" value="ECO:0007669"/>
    <property type="project" value="TreeGrafter"/>
</dbReference>
<dbReference type="PANTHER" id="PTHR11920:SF335">
    <property type="entry name" value="GUANYLATE CYCLASE"/>
    <property type="match status" value="1"/>
</dbReference>
<dbReference type="EMBL" id="VSWD01000012">
    <property type="protein sequence ID" value="KAK3085216.1"/>
    <property type="molecule type" value="Genomic_DNA"/>
</dbReference>
<accession>A0AA89BRX0</accession>
<dbReference type="Proteomes" id="UP001186944">
    <property type="component" value="Unassembled WGS sequence"/>
</dbReference>
<organism evidence="9 10">
    <name type="scientific">Pinctada imbricata</name>
    <name type="common">Atlantic pearl-oyster</name>
    <name type="synonym">Pinctada martensii</name>
    <dbReference type="NCBI Taxonomy" id="66713"/>
    <lineage>
        <taxon>Eukaryota</taxon>
        <taxon>Metazoa</taxon>
        <taxon>Spiralia</taxon>
        <taxon>Lophotrochozoa</taxon>
        <taxon>Mollusca</taxon>
        <taxon>Bivalvia</taxon>
        <taxon>Autobranchia</taxon>
        <taxon>Pteriomorphia</taxon>
        <taxon>Pterioida</taxon>
        <taxon>Pterioidea</taxon>
        <taxon>Pteriidae</taxon>
        <taxon>Pinctada</taxon>
    </lineage>
</organism>
<dbReference type="InterPro" id="IPR018297">
    <property type="entry name" value="A/G_cyclase_CS"/>
</dbReference>
<keyword evidence="6 7" id="KW-0456">Lyase</keyword>
<dbReference type="GO" id="GO:0007168">
    <property type="term" value="P:receptor guanylyl cyclase signaling pathway"/>
    <property type="evidence" value="ECO:0007669"/>
    <property type="project" value="TreeGrafter"/>
</dbReference>
<dbReference type="GO" id="GO:0001653">
    <property type="term" value="F:peptide receptor activity"/>
    <property type="evidence" value="ECO:0007669"/>
    <property type="project" value="TreeGrafter"/>
</dbReference>
<dbReference type="Pfam" id="PF00211">
    <property type="entry name" value="Guanylate_cyc"/>
    <property type="match status" value="1"/>
</dbReference>
<dbReference type="CDD" id="cd07302">
    <property type="entry name" value="CHD"/>
    <property type="match status" value="1"/>
</dbReference>
<dbReference type="Gene3D" id="6.10.250.780">
    <property type="match status" value="1"/>
</dbReference>
<evidence type="ECO:0000256" key="5">
    <source>
        <dbReference type="ARBA" id="ARBA00023136"/>
    </source>
</evidence>
<dbReference type="Gene3D" id="3.30.70.1230">
    <property type="entry name" value="Nucleotide cyclase"/>
    <property type="match status" value="1"/>
</dbReference>
<comment type="caution">
    <text evidence="9">The sequence shown here is derived from an EMBL/GenBank/DDBJ whole genome shotgun (WGS) entry which is preliminary data.</text>
</comment>
<dbReference type="InterPro" id="IPR001054">
    <property type="entry name" value="A/G_cyclase"/>
</dbReference>
<evidence type="ECO:0000313" key="10">
    <source>
        <dbReference type="Proteomes" id="UP001186944"/>
    </source>
</evidence>
<evidence type="ECO:0000259" key="8">
    <source>
        <dbReference type="PROSITE" id="PS50125"/>
    </source>
</evidence>
<dbReference type="FunFam" id="3.30.70.1230:FF:000030">
    <property type="entry name" value="Si:ch211-215j19.12"/>
    <property type="match status" value="1"/>
</dbReference>
<gene>
    <name evidence="9" type="ORF">FSP39_000058</name>
</gene>
<keyword evidence="3" id="KW-0547">Nucleotide-binding</keyword>
<reference evidence="9" key="1">
    <citation type="submission" date="2019-08" db="EMBL/GenBank/DDBJ databases">
        <title>The improved chromosome-level genome for the pearl oyster Pinctada fucata martensii using PacBio sequencing and Hi-C.</title>
        <authorList>
            <person name="Zheng Z."/>
        </authorList>
    </citation>
    <scope>NUCLEOTIDE SEQUENCE</scope>
    <source>
        <strain evidence="9">ZZ-2019</strain>
        <tissue evidence="9">Adductor muscle</tissue>
    </source>
</reference>
<dbReference type="GO" id="GO:0035556">
    <property type="term" value="P:intracellular signal transduction"/>
    <property type="evidence" value="ECO:0007669"/>
    <property type="project" value="InterPro"/>
</dbReference>
<name>A0AA89BRX0_PINIB</name>
<sequence>MVAYNYLLKWSDVIGIQRALGSTFFTNCAMSFKNEKYYLVLHGEAYAHEGTAIMYGQGIQQMFTESIRSNDNFSSFYNQIYNKFMTEISVELCENKTTSELLETSQIWFHNMTVFIDEVFRIRNEISSSMKKTLAELISEVTSVYTAYISLQIFSVTASFGLSMWYFSCLSKMNNKISKFALKVEERTKELLKEKRLTEKLLFRMLPRDVAYTLKTTGKSPASEFSEASIFFSDVVGFTAIGSRCSPMQIIDFLNEMYSFFDDIIDKYDVYKVETIGDAYMVVSGVPTPNGQAHAYHISKMAVDIRDEMIQFTIPCLKNQTVLIRMGIHSGPVVAGVVGRKMPRYCLFGDTVNTASRMESTGEGL</sequence>
<dbReference type="AlphaFoldDB" id="A0AA89BRX0"/>
<proteinExistence type="inferred from homology"/>
<keyword evidence="10" id="KW-1185">Reference proteome</keyword>
<dbReference type="PROSITE" id="PS50125">
    <property type="entry name" value="GUANYLATE_CYCLASE_2"/>
    <property type="match status" value="1"/>
</dbReference>
<evidence type="ECO:0000256" key="6">
    <source>
        <dbReference type="ARBA" id="ARBA00023239"/>
    </source>
</evidence>
<dbReference type="InterPro" id="IPR050401">
    <property type="entry name" value="Cyclic_nucleotide_synthase"/>
</dbReference>
<evidence type="ECO:0000256" key="2">
    <source>
        <dbReference type="ARBA" id="ARBA00022692"/>
    </source>
</evidence>
<keyword evidence="4" id="KW-1133">Transmembrane helix</keyword>
<dbReference type="PANTHER" id="PTHR11920">
    <property type="entry name" value="GUANYLYL CYCLASE"/>
    <property type="match status" value="1"/>
</dbReference>
<keyword evidence="2" id="KW-0812">Transmembrane</keyword>
<dbReference type="GO" id="GO:0000166">
    <property type="term" value="F:nucleotide binding"/>
    <property type="evidence" value="ECO:0007669"/>
    <property type="project" value="UniProtKB-KW"/>
</dbReference>
<evidence type="ECO:0000256" key="3">
    <source>
        <dbReference type="ARBA" id="ARBA00022741"/>
    </source>
</evidence>
<evidence type="ECO:0000313" key="9">
    <source>
        <dbReference type="EMBL" id="KAK3085216.1"/>
    </source>
</evidence>
<evidence type="ECO:0000256" key="1">
    <source>
        <dbReference type="ARBA" id="ARBA00004370"/>
    </source>
</evidence>
<feature type="domain" description="Guanylate cyclase" evidence="8">
    <location>
        <begin position="229"/>
        <end position="359"/>
    </location>
</feature>
<dbReference type="SMART" id="SM00044">
    <property type="entry name" value="CYCc"/>
    <property type="match status" value="1"/>
</dbReference>
<keyword evidence="5" id="KW-0472">Membrane</keyword>
<comment type="subcellular location">
    <subcellularLocation>
        <location evidence="1">Membrane</location>
    </subcellularLocation>
</comment>
<comment type="similarity">
    <text evidence="7">Belongs to the adenylyl cyclase class-4/guanylyl cyclase family.</text>
</comment>